<keyword evidence="2" id="KW-0812">Transmembrane</keyword>
<feature type="region of interest" description="Disordered" evidence="1">
    <location>
        <begin position="157"/>
        <end position="180"/>
    </location>
</feature>
<evidence type="ECO:0000256" key="1">
    <source>
        <dbReference type="SAM" id="MobiDB-lite"/>
    </source>
</evidence>
<keyword evidence="2" id="KW-0472">Membrane</keyword>
<reference evidence="3 4" key="1">
    <citation type="submission" date="2020-08" db="EMBL/GenBank/DDBJ databases">
        <title>Sequencing the genomes of 1000 actinobacteria strains.</title>
        <authorList>
            <person name="Klenk H.-P."/>
        </authorList>
    </citation>
    <scope>NUCLEOTIDE SEQUENCE [LARGE SCALE GENOMIC DNA]</scope>
    <source>
        <strain evidence="3 4">DSM 11053</strain>
    </source>
</reference>
<feature type="region of interest" description="Disordered" evidence="1">
    <location>
        <begin position="67"/>
        <end position="101"/>
    </location>
</feature>
<keyword evidence="2" id="KW-1133">Transmembrane helix</keyword>
<dbReference type="EMBL" id="JACHZG010000001">
    <property type="protein sequence ID" value="MBB3328454.1"/>
    <property type="molecule type" value="Genomic_DNA"/>
</dbReference>
<organism evidence="3 4">
    <name type="scientific">Microlunatus antarcticus</name>
    <dbReference type="NCBI Taxonomy" id="53388"/>
    <lineage>
        <taxon>Bacteria</taxon>
        <taxon>Bacillati</taxon>
        <taxon>Actinomycetota</taxon>
        <taxon>Actinomycetes</taxon>
        <taxon>Propionibacteriales</taxon>
        <taxon>Propionibacteriaceae</taxon>
        <taxon>Microlunatus</taxon>
    </lineage>
</organism>
<keyword evidence="4" id="KW-1185">Reference proteome</keyword>
<gene>
    <name evidence="3" type="ORF">FHX39_003398</name>
</gene>
<dbReference type="Proteomes" id="UP000565572">
    <property type="component" value="Unassembled WGS sequence"/>
</dbReference>
<name>A0A7W5JY42_9ACTN</name>
<accession>A0A7W5JY42</accession>
<evidence type="ECO:0000313" key="4">
    <source>
        <dbReference type="Proteomes" id="UP000565572"/>
    </source>
</evidence>
<proteinExistence type="predicted"/>
<sequence>MSIRLDLPPERDLPAGRRLVIRSQLLQTTLPPRRRLRVRILAVVVPLAVLVLVLGFGLTRPWSSGVAVPASPPSTADGPTRGTGPALAIPSATPIDRGTLDASTRQQVAARCAESAGDLAVAEVLFARRTSIDGNVMIWTGRGGRTTLCTDSALAQISSTSSERHPLPRASTGRPVVRLFPPDPLASTGAGRDYTSAGTAYSVAPEVASLQMRLVVRGRPGAWFEASRSGDLAWSSARVDTAVPGSRIDSDLRVEDRAFDADGHELTIDRTPR</sequence>
<dbReference type="AlphaFoldDB" id="A0A7W5JY42"/>
<protein>
    <submittedName>
        <fullName evidence="3">Uncharacterized protein</fullName>
    </submittedName>
</protein>
<dbReference type="RefSeq" id="WP_183340334.1">
    <property type="nucleotide sequence ID" value="NZ_JACHZG010000001.1"/>
</dbReference>
<feature type="transmembrane region" description="Helical" evidence="2">
    <location>
        <begin position="40"/>
        <end position="58"/>
    </location>
</feature>
<evidence type="ECO:0000256" key="2">
    <source>
        <dbReference type="SAM" id="Phobius"/>
    </source>
</evidence>
<comment type="caution">
    <text evidence="3">The sequence shown here is derived from an EMBL/GenBank/DDBJ whole genome shotgun (WGS) entry which is preliminary data.</text>
</comment>
<evidence type="ECO:0000313" key="3">
    <source>
        <dbReference type="EMBL" id="MBB3328454.1"/>
    </source>
</evidence>